<dbReference type="EMBL" id="KN832874">
    <property type="protein sequence ID" value="KIN02544.1"/>
    <property type="molecule type" value="Genomic_DNA"/>
</dbReference>
<feature type="region of interest" description="Disordered" evidence="1">
    <location>
        <begin position="227"/>
        <end position="356"/>
    </location>
</feature>
<dbReference type="GO" id="GO:0005634">
    <property type="term" value="C:nucleus"/>
    <property type="evidence" value="ECO:0007669"/>
    <property type="project" value="InterPro"/>
</dbReference>
<feature type="compositionally biased region" description="Low complexity" evidence="1">
    <location>
        <begin position="260"/>
        <end position="273"/>
    </location>
</feature>
<evidence type="ECO:0000313" key="3">
    <source>
        <dbReference type="Proteomes" id="UP000054321"/>
    </source>
</evidence>
<gene>
    <name evidence="2" type="ORF">OIDMADRAFT_143866</name>
</gene>
<dbReference type="PANTHER" id="PTHR28122:SF1">
    <property type="entry name" value="E3 UBIQUITIN-PROTEIN LIGASE SUBSTRATE RECEPTOR MMS22"/>
    <property type="match status" value="1"/>
</dbReference>
<feature type="region of interest" description="Disordered" evidence="1">
    <location>
        <begin position="1"/>
        <end position="20"/>
    </location>
</feature>
<dbReference type="PANTHER" id="PTHR28122">
    <property type="entry name" value="E3 UBIQUITIN-PROTEIN LIGASE SUBSTRATE RECEPTOR MMS22"/>
    <property type="match status" value="1"/>
</dbReference>
<protein>
    <submittedName>
        <fullName evidence="2">Uncharacterized protein</fullName>
    </submittedName>
</protein>
<proteinExistence type="predicted"/>
<sequence>MATWKVKGVVPDSDDEEELDSQSVLGYIERPSGDGGKFPPDPENRVGQHLDWLQEYNYALSPSGDAATKANIGSHTSSLHSSPRRFFKDPRTLLDLDSANGDQGLQKTTDPQPISDLLREEEISTSYARITSPMSSPLSSLSENQFGSPTPELLESTRSSGTELVQTSMPISETSEAKLPVFERRVDYSGRTFRQRNAIQLHPYIVEQERYRQTLKARGMTPMRLAQTVEEHSKRSRHISEELESQEFETQKSQPMDIDSSSVPPSSAQSTVQEIGGDDEFPDIDEILRDRQSFPLQSGSKRRLMQYSSKSKHRQLLEPNRQPTQHKRRIRDDSIFNVPASPPQTSSPLPDMTRGTQPFASRILSHSPSTIEEDELAPQKISDLPTPATSVVKPVSDPILIDLASDEDDPFATEPSVSSSSSDESVEIRKIKKKIRGVLPASHLRLDQHLKKPKPTNSAQRDIPRAASANENSRRGVALPKTNRGSRTPSPTASRGMPVFSDDSDEGDEELAPSGIIMEDDDIMMPDVFSQQRLGFAEEDDRIDAMLPSNRRQDVFQGTHPRKRQRTGGASLHKYREHKRQVKITDHLLTSRNPGPSKRYNIRRPKEASRHTRDITSRPHLRLAPPRLGILDVIDVDGSDRRVLPRFIRVAARAAKSKRDYGRQSPTNKFIRLASRDDTYDAQSVLQDWKAGKIEPRDLGYVSRGNSPVSRPPLNPISDNHQARHHLVANSRPNIMRATREHIRQPRKLVISLAKQSSLHDFVIPKPILHEPSRHAELGSLPVVRKRQEKHQFSAPKLRPAQLESSEAEYSHQYPSTAFRSRKKVLDNLYKTARKQQAPQSNIQLTRFLANEGSGSAVDIVVLPKAGEFASNASIPAIRFPRSRKRPPNRIDVGAAVYRQPSEPLVLESLPRENLTSRNEWSSLQGLGKFGTRYTSHFDVFPLPPGVYFHETTFIGSGRLVEVLQRPPHLSQESVRSSISYQIGEKTFQWGVWNEDVSSEVGVCFDLILDQLNQPSSQPTVPYLRDDMVGIAAFVVNYVQHHLSFADLQQQHIFFSRIMAILNDALTRLELTSDVREESQLQSRIEVTSMWAVLVLQLLQTSRSQASQSSVTAKLEQLLISTTRHCVNLLLRKGLESVRKVYDDLQYLSFRANGIKKDQYVVHSWVMVIKILSAARIPRGSFWDVVNTVLIDTNLITLNDARSMEKTWYSIFTLLPLCEFDESGVIISGQRQNASFDNWFLPQKMLKSVFTFYSSGSRQSPSFNDYCRAIVRRCHYLIVEWGWWKCYGVIGVLFDFFASQNLGHLRNEEVYKSPQFLEELDREPSLAVEPDDRCFHVFLKIIALAIKHMREANEGKSIRNLVFRLLPNHDRQYPKEETLDTRDLASLRNHHDLLCTLYWAAPSDYRPSLSLIQELVIADRSHNAACLINLRAWQQLSRFVFTQYTSSEAFQPLLVWQNTFWAQLLNQFLEEDGNTRKQAALLSSELITESRLQDTIVKNKKSTMTLLRSTINAIGSTILSANTSDAAMAAFNIRVIKSVFRMEDSNCDNLTQSLISDGISILSLYMNRIENLHPHAETPQSIAQTSGDDSQGSLGISLNVDRQMMIFPLSEEILPCIGKLASAALEEQLYPIREPCFMKPLVETWTRMVSLVTEESSMRDFLPGGKYAIFQQRRGRERANKYWPLFLGELLRYKTIQDLEGICFDIGLEWMLALTIPLPEPAYLSYLTLSMFEKKHPLVKPFPNMTAVLRSPSLATGWLSRHLIQGAIDVMRDSSKSSTQSLGWSPLNTSVCPRRDFSYVLKGVLDSMQHELKSMDPGSNPHKQYLAFCQGVAEDIRSRGSEVTPLTDFFITPSIHYWPAEGDPKLFAAGIISYSLRLHDQSERTSSELFHYLYRGWRSDLIHGRLQNHISYITKALKHWSFTEFALTDFVPAALHVGFSSNFGWIICSCYLPPLADRISKILGRNGPKAKDTLDHLGTILKIVINGCVQQYTRWQKSIEGIHPLHRGILTVVCQFWLGLLPSLKGYIDRHPDESVLAASVNAALSTFAAKSFRTFSGTCEGGWEVAPYSVSEDQQVKDASDVMRNDCNKNWALNQNVETAMRSRSGLLSIGGFSSRDSEKPAVDLMQLWPPTLEEVLGIGRPHFEAESSTQISSGLHTATMSNRFLTELFF</sequence>
<dbReference type="GO" id="GO:0031297">
    <property type="term" value="P:replication fork processing"/>
    <property type="evidence" value="ECO:0007669"/>
    <property type="project" value="InterPro"/>
</dbReference>
<feature type="compositionally biased region" description="Acidic residues" evidence="1">
    <location>
        <begin position="276"/>
        <end position="285"/>
    </location>
</feature>
<feature type="compositionally biased region" description="Polar residues" evidence="1">
    <location>
        <begin position="100"/>
        <end position="112"/>
    </location>
</feature>
<dbReference type="OrthoDB" id="2386201at2759"/>
<dbReference type="InParanoid" id="A0A0C3CU68"/>
<reference evidence="3" key="2">
    <citation type="submission" date="2015-01" db="EMBL/GenBank/DDBJ databases">
        <title>Evolutionary Origins and Diversification of the Mycorrhizal Mutualists.</title>
        <authorList>
            <consortium name="DOE Joint Genome Institute"/>
            <consortium name="Mycorrhizal Genomics Consortium"/>
            <person name="Kohler A."/>
            <person name="Kuo A."/>
            <person name="Nagy L.G."/>
            <person name="Floudas D."/>
            <person name="Copeland A."/>
            <person name="Barry K.W."/>
            <person name="Cichocki N."/>
            <person name="Veneault-Fourrey C."/>
            <person name="LaButti K."/>
            <person name="Lindquist E.A."/>
            <person name="Lipzen A."/>
            <person name="Lundell T."/>
            <person name="Morin E."/>
            <person name="Murat C."/>
            <person name="Riley R."/>
            <person name="Ohm R."/>
            <person name="Sun H."/>
            <person name="Tunlid A."/>
            <person name="Henrissat B."/>
            <person name="Grigoriev I.V."/>
            <person name="Hibbett D.S."/>
            <person name="Martin F."/>
        </authorList>
    </citation>
    <scope>NUCLEOTIDE SEQUENCE [LARGE SCALE GENOMIC DNA]</scope>
    <source>
        <strain evidence="3">Zn</strain>
    </source>
</reference>
<evidence type="ECO:0000313" key="2">
    <source>
        <dbReference type="EMBL" id="KIN02544.1"/>
    </source>
</evidence>
<feature type="region of interest" description="Disordered" evidence="1">
    <location>
        <begin position="406"/>
        <end position="428"/>
    </location>
</feature>
<keyword evidence="3" id="KW-1185">Reference proteome</keyword>
<accession>A0A0C3CU68</accession>
<name>A0A0C3CU68_OIDMZ</name>
<feature type="region of interest" description="Disordered" evidence="1">
    <location>
        <begin position="94"/>
        <end position="113"/>
    </location>
</feature>
<feature type="region of interest" description="Disordered" evidence="1">
    <location>
        <begin position="788"/>
        <end position="809"/>
    </location>
</feature>
<dbReference type="GO" id="GO:0035361">
    <property type="term" value="C:Cul8-RING ubiquitin ligase complex"/>
    <property type="evidence" value="ECO:0007669"/>
    <property type="project" value="TreeGrafter"/>
</dbReference>
<feature type="compositionally biased region" description="Polar residues" evidence="1">
    <location>
        <begin position="483"/>
        <end position="493"/>
    </location>
</feature>
<evidence type="ECO:0000256" key="1">
    <source>
        <dbReference type="SAM" id="MobiDB-lite"/>
    </source>
</evidence>
<feature type="compositionally biased region" description="Polar residues" evidence="1">
    <location>
        <begin position="71"/>
        <end position="81"/>
    </location>
</feature>
<dbReference type="GO" id="GO:0000724">
    <property type="term" value="P:double-strand break repair via homologous recombination"/>
    <property type="evidence" value="ECO:0007669"/>
    <property type="project" value="TreeGrafter"/>
</dbReference>
<organism evidence="2 3">
    <name type="scientific">Oidiodendron maius (strain Zn)</name>
    <dbReference type="NCBI Taxonomy" id="913774"/>
    <lineage>
        <taxon>Eukaryota</taxon>
        <taxon>Fungi</taxon>
        <taxon>Dikarya</taxon>
        <taxon>Ascomycota</taxon>
        <taxon>Pezizomycotina</taxon>
        <taxon>Leotiomycetes</taxon>
        <taxon>Leotiomycetes incertae sedis</taxon>
        <taxon>Myxotrichaceae</taxon>
        <taxon>Oidiodendron</taxon>
    </lineage>
</organism>
<feature type="region of interest" description="Disordered" evidence="1">
    <location>
        <begin position="442"/>
        <end position="522"/>
    </location>
</feature>
<feature type="compositionally biased region" description="Acidic residues" evidence="1">
    <location>
        <begin position="502"/>
        <end position="511"/>
    </location>
</feature>
<feature type="compositionally biased region" description="Low complexity" evidence="1">
    <location>
        <begin position="132"/>
        <end position="142"/>
    </location>
</feature>
<dbReference type="STRING" id="913774.A0A0C3CU68"/>
<dbReference type="Pfam" id="PF09462">
    <property type="entry name" value="Mus7"/>
    <property type="match status" value="1"/>
</dbReference>
<dbReference type="InterPro" id="IPR019021">
    <property type="entry name" value="Mms22"/>
</dbReference>
<reference evidence="2 3" key="1">
    <citation type="submission" date="2014-04" db="EMBL/GenBank/DDBJ databases">
        <authorList>
            <consortium name="DOE Joint Genome Institute"/>
            <person name="Kuo A."/>
            <person name="Martino E."/>
            <person name="Perotto S."/>
            <person name="Kohler A."/>
            <person name="Nagy L.G."/>
            <person name="Floudas D."/>
            <person name="Copeland A."/>
            <person name="Barry K.W."/>
            <person name="Cichocki N."/>
            <person name="Veneault-Fourrey C."/>
            <person name="LaButti K."/>
            <person name="Lindquist E.A."/>
            <person name="Lipzen A."/>
            <person name="Lundell T."/>
            <person name="Morin E."/>
            <person name="Murat C."/>
            <person name="Sun H."/>
            <person name="Tunlid A."/>
            <person name="Henrissat B."/>
            <person name="Grigoriev I.V."/>
            <person name="Hibbett D.S."/>
            <person name="Martin F."/>
            <person name="Nordberg H.P."/>
            <person name="Cantor M.N."/>
            <person name="Hua S.X."/>
        </authorList>
    </citation>
    <scope>NUCLEOTIDE SEQUENCE [LARGE SCALE GENOMIC DNA]</scope>
    <source>
        <strain evidence="2 3">Zn</strain>
    </source>
</reference>
<feature type="compositionally biased region" description="Basic residues" evidence="1">
    <location>
        <begin position="300"/>
        <end position="314"/>
    </location>
</feature>
<feature type="compositionally biased region" description="Polar residues" evidence="1">
    <location>
        <begin position="343"/>
        <end position="356"/>
    </location>
</feature>
<feature type="region of interest" description="Disordered" evidence="1">
    <location>
        <begin position="63"/>
        <end position="86"/>
    </location>
</feature>
<dbReference type="HOGENOM" id="CLU_000374_1_0_1"/>
<feature type="region of interest" description="Disordered" evidence="1">
    <location>
        <begin position="368"/>
        <end position="392"/>
    </location>
</feature>
<feature type="compositionally biased region" description="Basic and acidic residues" evidence="1">
    <location>
        <begin position="229"/>
        <end position="241"/>
    </location>
</feature>
<dbReference type="Proteomes" id="UP000054321">
    <property type="component" value="Unassembled WGS sequence"/>
</dbReference>
<feature type="region of interest" description="Disordered" evidence="1">
    <location>
        <begin position="132"/>
        <end position="155"/>
    </location>
</feature>
<feature type="compositionally biased region" description="Basic and acidic residues" evidence="1">
    <location>
        <begin position="604"/>
        <end position="614"/>
    </location>
</feature>
<feature type="region of interest" description="Disordered" evidence="1">
    <location>
        <begin position="589"/>
        <end position="614"/>
    </location>
</feature>